<feature type="compositionally biased region" description="Low complexity" evidence="1">
    <location>
        <begin position="198"/>
        <end position="213"/>
    </location>
</feature>
<proteinExistence type="predicted"/>
<dbReference type="Proteomes" id="UP001497392">
    <property type="component" value="Unassembled WGS sequence"/>
</dbReference>
<feature type="compositionally biased region" description="Basic and acidic residues" evidence="1">
    <location>
        <begin position="55"/>
        <end position="123"/>
    </location>
</feature>
<reference evidence="2 3" key="1">
    <citation type="submission" date="2024-06" db="EMBL/GenBank/DDBJ databases">
        <authorList>
            <person name="Kraege A."/>
            <person name="Thomma B."/>
        </authorList>
    </citation>
    <scope>NUCLEOTIDE SEQUENCE [LARGE SCALE GENOMIC DNA]</scope>
</reference>
<accession>A0ABP1G5G9</accession>
<name>A0ABP1G5G9_9CHLO</name>
<keyword evidence="3" id="KW-1185">Reference proteome</keyword>
<evidence type="ECO:0000313" key="3">
    <source>
        <dbReference type="Proteomes" id="UP001497392"/>
    </source>
</evidence>
<organism evidence="2 3">
    <name type="scientific">Coccomyxa viridis</name>
    <dbReference type="NCBI Taxonomy" id="1274662"/>
    <lineage>
        <taxon>Eukaryota</taxon>
        <taxon>Viridiplantae</taxon>
        <taxon>Chlorophyta</taxon>
        <taxon>core chlorophytes</taxon>
        <taxon>Trebouxiophyceae</taxon>
        <taxon>Trebouxiophyceae incertae sedis</taxon>
        <taxon>Coccomyxaceae</taxon>
        <taxon>Coccomyxa</taxon>
    </lineage>
</organism>
<evidence type="ECO:0000256" key="1">
    <source>
        <dbReference type="SAM" id="MobiDB-lite"/>
    </source>
</evidence>
<dbReference type="EMBL" id="CAXHTA020000017">
    <property type="protein sequence ID" value="CAL5227519.1"/>
    <property type="molecule type" value="Genomic_DNA"/>
</dbReference>
<protein>
    <submittedName>
        <fullName evidence="2">G10505 protein</fullName>
    </submittedName>
</protein>
<feature type="compositionally biased region" description="Basic and acidic residues" evidence="1">
    <location>
        <begin position="31"/>
        <end position="46"/>
    </location>
</feature>
<sequence length="260" mass="29728">MDKGGDRWAPSEAPTAAAREPGHGAAGIPEARNKQRYESSVSERDYVLPQPGAYYEHDDREARTTGRQEAGRRNVDSRARPHERRERDHFSYDRGPDRDRSGPYRSRAPRDTGRWDRADLRRQSDHRRSHSSHRDRSPPDRHGRDRYVPDHDSVEHRAPTRRQQDAREDTRHATPVGPSVRKGITAASRDERSEKQLQDQSSAHQQPSQQAPQWRDNRRHDMLQGAAAAGGKWGHDKFQELGEDQNGADGGQYKSILGLF</sequence>
<comment type="caution">
    <text evidence="2">The sequence shown here is derived from an EMBL/GenBank/DDBJ whole genome shotgun (WGS) entry which is preliminary data.</text>
</comment>
<feature type="compositionally biased region" description="Basic and acidic residues" evidence="1">
    <location>
        <begin position="132"/>
        <end position="172"/>
    </location>
</feature>
<feature type="region of interest" description="Disordered" evidence="1">
    <location>
        <begin position="1"/>
        <end position="260"/>
    </location>
</feature>
<feature type="compositionally biased region" description="Basic and acidic residues" evidence="1">
    <location>
        <begin position="188"/>
        <end position="197"/>
    </location>
</feature>
<gene>
    <name evidence="2" type="primary">g10505</name>
    <name evidence="2" type="ORF">VP750_LOCUS9425</name>
</gene>
<evidence type="ECO:0000313" key="2">
    <source>
        <dbReference type="EMBL" id="CAL5227519.1"/>
    </source>
</evidence>